<name>A0A7R9G330_TIMSH</name>
<organism evidence="2">
    <name type="scientific">Timema shepardi</name>
    <name type="common">Walking stick</name>
    <dbReference type="NCBI Taxonomy" id="629360"/>
    <lineage>
        <taxon>Eukaryota</taxon>
        <taxon>Metazoa</taxon>
        <taxon>Ecdysozoa</taxon>
        <taxon>Arthropoda</taxon>
        <taxon>Hexapoda</taxon>
        <taxon>Insecta</taxon>
        <taxon>Pterygota</taxon>
        <taxon>Neoptera</taxon>
        <taxon>Polyneoptera</taxon>
        <taxon>Phasmatodea</taxon>
        <taxon>Timematodea</taxon>
        <taxon>Timematoidea</taxon>
        <taxon>Timematidae</taxon>
        <taxon>Timema</taxon>
    </lineage>
</organism>
<keyword evidence="1" id="KW-0812">Transmembrane</keyword>
<proteinExistence type="predicted"/>
<keyword evidence="1" id="KW-1133">Transmembrane helix</keyword>
<accession>A0A7R9G330</accession>
<evidence type="ECO:0000313" key="2">
    <source>
        <dbReference type="EMBL" id="CAD7264377.1"/>
    </source>
</evidence>
<evidence type="ECO:0000256" key="1">
    <source>
        <dbReference type="SAM" id="Phobius"/>
    </source>
</evidence>
<protein>
    <submittedName>
        <fullName evidence="2">Uncharacterized protein</fullName>
    </submittedName>
</protein>
<keyword evidence="1" id="KW-0472">Membrane</keyword>
<dbReference type="EMBL" id="OC004351">
    <property type="protein sequence ID" value="CAD7264377.1"/>
    <property type="molecule type" value="Genomic_DNA"/>
</dbReference>
<gene>
    <name evidence="2" type="ORF">TSIB3V08_LOCUS8431</name>
</gene>
<feature type="transmembrane region" description="Helical" evidence="1">
    <location>
        <begin position="35"/>
        <end position="52"/>
    </location>
</feature>
<reference evidence="2" key="1">
    <citation type="submission" date="2020-11" db="EMBL/GenBank/DDBJ databases">
        <authorList>
            <person name="Tran Van P."/>
        </authorList>
    </citation>
    <scope>NUCLEOTIDE SEQUENCE</scope>
</reference>
<dbReference type="AlphaFoldDB" id="A0A7R9G330"/>
<sequence length="84" mass="10295">MHAYINTNHTQEMYLYSQKQLEQCVFNSVSLYSKLSSSMFLLFVLPYFFFMFDKGNNAEILFSMCDYFYYRRQKRKEEDVTFNI</sequence>